<geneLocation type="plasmid" evidence="2 3">
    <name>pRgalR602c</name>
</geneLocation>
<evidence type="ECO:0000313" key="3">
    <source>
        <dbReference type="Proteomes" id="UP000031368"/>
    </source>
</evidence>
<keyword evidence="2" id="KW-0614">Plasmid</keyword>
<evidence type="ECO:0008006" key="4">
    <source>
        <dbReference type="Google" id="ProtNLM"/>
    </source>
</evidence>
<accession>A0A0B4XDU6</accession>
<dbReference type="Proteomes" id="UP000031368">
    <property type="component" value="Plasmid pRgalR602c"/>
</dbReference>
<keyword evidence="3" id="KW-1185">Reference proteome</keyword>
<name>A0A0B4XDU6_9HYPH</name>
<dbReference type="AlphaFoldDB" id="A0A0B4XDU6"/>
<dbReference type="EMBL" id="CP006880">
    <property type="protein sequence ID" value="AJD46174.1"/>
    <property type="molecule type" value="Genomic_DNA"/>
</dbReference>
<evidence type="ECO:0000313" key="2">
    <source>
        <dbReference type="EMBL" id="AJD46174.1"/>
    </source>
</evidence>
<dbReference type="KEGG" id="rga:RGR602_PC02154"/>
<dbReference type="InterPro" id="IPR010385">
    <property type="entry name" value="DUF982"/>
</dbReference>
<proteinExistence type="predicted"/>
<organism evidence="2 3">
    <name type="scientific">Rhizobium gallicum bv. gallicum R602sp</name>
    <dbReference type="NCBI Taxonomy" id="1041138"/>
    <lineage>
        <taxon>Bacteria</taxon>
        <taxon>Pseudomonadati</taxon>
        <taxon>Pseudomonadota</taxon>
        <taxon>Alphaproteobacteria</taxon>
        <taxon>Hyphomicrobiales</taxon>
        <taxon>Rhizobiaceae</taxon>
        <taxon>Rhizobium/Agrobacterium group</taxon>
        <taxon>Rhizobium</taxon>
    </lineage>
</organism>
<feature type="compositionally biased region" description="Basic residues" evidence="1">
    <location>
        <begin position="123"/>
        <end position="135"/>
    </location>
</feature>
<sequence length="180" mass="20054">MKFDMLRRFPTIILAFAEGKDRKVVRTAHEAAQLLLKEWPTDDGEEFLTAVRTCLEVLTGKTEPENLHEAIVRAAYEAGIAAITTDHHLGILRIYPVSEVRRACAHRNPAPIEPLRLPPSVRRRRQRKWSGRTKKVLIGNTGASSEGETAPPAGQVGFQIPLASIQPDEKAGERCNFRSP</sequence>
<dbReference type="Gene3D" id="6.10.250.730">
    <property type="match status" value="1"/>
</dbReference>
<feature type="region of interest" description="Disordered" evidence="1">
    <location>
        <begin position="123"/>
        <end position="157"/>
    </location>
</feature>
<protein>
    <recommendedName>
        <fullName evidence="4">DUF982 domain-containing protein</fullName>
    </recommendedName>
</protein>
<reference evidence="2 3" key="1">
    <citation type="submission" date="2013-11" db="EMBL/GenBank/DDBJ databases">
        <title>Complete genome sequence of Rhizobium gallicum bv. gallicum R602.</title>
        <authorList>
            <person name="Bustos P."/>
            <person name="Santamaria R.I."/>
            <person name="Lozano L."/>
            <person name="Acosta J.L."/>
            <person name="Ormeno-Orrillo E."/>
            <person name="Rogel M.A."/>
            <person name="Romero D."/>
            <person name="Cevallos M.A."/>
            <person name="Martinez-Romero E."/>
            <person name="Gonzalez V."/>
        </authorList>
    </citation>
    <scope>NUCLEOTIDE SEQUENCE [LARGE SCALE GENOMIC DNA]</scope>
    <source>
        <strain evidence="2 3">R602</strain>
        <plasmid evidence="2 3">pRgalR602c</plasmid>
    </source>
</reference>
<dbReference type="Pfam" id="PF06169">
    <property type="entry name" value="DUF982"/>
    <property type="match status" value="1"/>
</dbReference>
<dbReference type="HOGENOM" id="CLU_1495052_0_0_5"/>
<evidence type="ECO:0000256" key="1">
    <source>
        <dbReference type="SAM" id="MobiDB-lite"/>
    </source>
</evidence>
<gene>
    <name evidence="2" type="ORF">RGR602_PC02154</name>
</gene>